<evidence type="ECO:0008006" key="4">
    <source>
        <dbReference type="Google" id="ProtNLM"/>
    </source>
</evidence>
<accession>A9CX62</accession>
<gene>
    <name evidence="2" type="ORF">HPDFL43_20527</name>
</gene>
<dbReference type="OrthoDB" id="7873824at2"/>
<dbReference type="RefSeq" id="WP_007199849.1">
    <property type="nucleotide sequence ID" value="NZ_CM002917.1"/>
</dbReference>
<dbReference type="AlphaFoldDB" id="A9CX62"/>
<feature type="transmembrane region" description="Helical" evidence="1">
    <location>
        <begin position="38"/>
        <end position="57"/>
    </location>
</feature>
<dbReference type="EMBL" id="ABIA03000001">
    <property type="protein sequence ID" value="EDQ35618.1"/>
    <property type="molecule type" value="Genomic_DNA"/>
</dbReference>
<dbReference type="InterPro" id="IPR010664">
    <property type="entry name" value="LipoPS_assembly_LptC-rel"/>
</dbReference>
<sequence>MTTTSVSEIPRTGAYAGRSHAEYRRAQTHSRRVRALKILLPLASVLVVIGFVAVSFVDTLVPEGVAIESVAVRDGKLVMQNPVMSGQTSDARSYRLEALRAIQDLATPDVIVLEDILAELPVSAGETAVLEATSATFDRGAQTLVFREPFKVQSEGGFSAEMQSADIDMATSEMSTSDPVTIRSGEASVVAKSMKMQDKGRLIILENQVRMTINPSAIKQPARESN</sequence>
<comment type="caution">
    <text evidence="2">The sequence shown here is derived from an EMBL/GenBank/DDBJ whole genome shotgun (WGS) entry which is preliminary data.</text>
</comment>
<dbReference type="Pfam" id="PF06835">
    <property type="entry name" value="LptC"/>
    <property type="match status" value="1"/>
</dbReference>
<dbReference type="Gene3D" id="2.60.450.10">
    <property type="entry name" value="Lipopolysaccharide (LPS) transport protein A like domain"/>
    <property type="match status" value="1"/>
</dbReference>
<reference evidence="2 3" key="2">
    <citation type="submission" date="2012-06" db="EMBL/GenBank/DDBJ databases">
        <authorList>
            <person name="Fiebig A."/>
        </authorList>
    </citation>
    <scope>NUCLEOTIDE SEQUENCE [LARGE SCALE GENOMIC DNA]</scope>
    <source>
        <strain evidence="2 3">DFL-43</strain>
    </source>
</reference>
<organism evidence="2 3">
    <name type="scientific">Hoeflea phototrophica (strain DSM 17068 / NCIMB 14078 / DFL-43)</name>
    <dbReference type="NCBI Taxonomy" id="411684"/>
    <lineage>
        <taxon>Bacteria</taxon>
        <taxon>Pseudomonadati</taxon>
        <taxon>Pseudomonadota</taxon>
        <taxon>Alphaproteobacteria</taxon>
        <taxon>Hyphomicrobiales</taxon>
        <taxon>Rhizobiaceae</taxon>
        <taxon>Hoeflea</taxon>
    </lineage>
</organism>
<dbReference type="STRING" id="411684.HPDFL43_20527"/>
<keyword evidence="3" id="KW-1185">Reference proteome</keyword>
<keyword evidence="1" id="KW-0472">Membrane</keyword>
<name>A9CX62_HOEPD</name>
<evidence type="ECO:0000256" key="1">
    <source>
        <dbReference type="SAM" id="Phobius"/>
    </source>
</evidence>
<protein>
    <recommendedName>
        <fullName evidence="4">Lipopolysaccharide-assembly, LptC-related protein</fullName>
    </recommendedName>
</protein>
<keyword evidence="1" id="KW-0812">Transmembrane</keyword>
<evidence type="ECO:0000313" key="2">
    <source>
        <dbReference type="EMBL" id="EDQ35618.1"/>
    </source>
</evidence>
<dbReference type="HOGENOM" id="CLU_093446_1_0_5"/>
<proteinExistence type="predicted"/>
<evidence type="ECO:0000313" key="3">
    <source>
        <dbReference type="Proteomes" id="UP000004291"/>
    </source>
</evidence>
<dbReference type="eggNOG" id="COG5375">
    <property type="taxonomic scope" value="Bacteria"/>
</dbReference>
<dbReference type="Proteomes" id="UP000004291">
    <property type="component" value="Chromosome"/>
</dbReference>
<keyword evidence="1" id="KW-1133">Transmembrane helix</keyword>
<reference evidence="2 3" key="1">
    <citation type="submission" date="2007-10" db="EMBL/GenBank/DDBJ databases">
        <authorList>
            <person name="Wagner-Dobler I."/>
            <person name="Ferriera S."/>
            <person name="Johnson J."/>
            <person name="Kravitz S."/>
            <person name="Beeson K."/>
            <person name="Sutton G."/>
            <person name="Rogers Y.-H."/>
            <person name="Friedman R."/>
            <person name="Frazier M."/>
            <person name="Venter J.C."/>
        </authorList>
    </citation>
    <scope>NUCLEOTIDE SEQUENCE [LARGE SCALE GENOMIC DNA]</scope>
    <source>
        <strain evidence="2 3">DFL-43</strain>
    </source>
</reference>